<dbReference type="InterPro" id="IPR015500">
    <property type="entry name" value="Peptidase_S8_subtilisin-rel"/>
</dbReference>
<keyword evidence="2 5" id="KW-0645">Protease</keyword>
<keyword evidence="13" id="KW-1185">Reference proteome</keyword>
<evidence type="ECO:0000256" key="3">
    <source>
        <dbReference type="ARBA" id="ARBA00022801"/>
    </source>
</evidence>
<dbReference type="PROSITE" id="PS00138">
    <property type="entry name" value="SUBTILASE_SER"/>
    <property type="match status" value="1"/>
</dbReference>
<evidence type="ECO:0000256" key="4">
    <source>
        <dbReference type="ARBA" id="ARBA00022825"/>
    </source>
</evidence>
<keyword evidence="4 5" id="KW-0720">Serine protease</keyword>
<feature type="signal peptide" evidence="7">
    <location>
        <begin position="1"/>
        <end position="22"/>
    </location>
</feature>
<evidence type="ECO:0000259" key="10">
    <source>
        <dbReference type="Pfam" id="PF05922"/>
    </source>
</evidence>
<keyword evidence="7" id="KW-0732">Signal</keyword>
<dbReference type="Gene3D" id="2.60.40.2310">
    <property type="match status" value="1"/>
</dbReference>
<evidence type="ECO:0000256" key="2">
    <source>
        <dbReference type="ARBA" id="ARBA00022670"/>
    </source>
</evidence>
<feature type="domain" description="PA" evidence="9">
    <location>
        <begin position="440"/>
        <end position="526"/>
    </location>
</feature>
<dbReference type="InterPro" id="IPR000209">
    <property type="entry name" value="Peptidase_S8/S53_dom"/>
</dbReference>
<dbReference type="Proteomes" id="UP001482520">
    <property type="component" value="Unassembled WGS sequence"/>
</dbReference>
<dbReference type="InterPro" id="IPR045051">
    <property type="entry name" value="SBT"/>
</dbReference>
<evidence type="ECO:0000313" key="12">
    <source>
        <dbReference type="EMBL" id="MEQ7848482.1"/>
    </source>
</evidence>
<dbReference type="Pfam" id="PF05922">
    <property type="entry name" value="Inhibitor_I9"/>
    <property type="match status" value="1"/>
</dbReference>
<protein>
    <submittedName>
        <fullName evidence="12">S8 family serine peptidase</fullName>
    </submittedName>
</protein>
<gene>
    <name evidence="12" type="ORF">V6R90_14455</name>
</gene>
<dbReference type="InterPro" id="IPR010259">
    <property type="entry name" value="S8pro/Inhibitor_I9"/>
</dbReference>
<dbReference type="Gene3D" id="3.30.70.80">
    <property type="entry name" value="Peptidase S8 propeptide/proteinase inhibitor I9"/>
    <property type="match status" value="1"/>
</dbReference>
<sequence length="999" mass="101653">MSASAIAVGLVATVSTVAPAQAADSAGGIKKLDRAAVDAYEAGRYIVLMQQPSAAAYTGGIQGLAPTKPAAGRSFDPRSGAATAYRTFLEKQQRQVAAAVDATVTRSYTTATNGFAAQLTGEQATALAAAKDVYALVPVEARTPDAVPQNTAQTLGMYGKSGVWAKHGTQANAGSGVVVGDLDTGIWPENPSFSGEELSGAPTGPWAARMDPLGNTTMKKADGGTFRGACETGTGDDWDLSDCSTKIIGARYYPDTFVDTVPPEEVAEGEFISPRDGGGHGSHTASTAAGNVVDDVSVDGIEFGEVTGMVPGASIASYKVCWEDTDPDTGGCYTDAILSAIDDAVRDGVDVINFSISGATDTVVDPVEIAFAGAADAGVFVAASAGNSGPTASTVAHNSPWLTTVAASTYRNFDGTVELGDGTRYLGAMIDGTGVPEQTPLVDAAEAGVAGGDAAEAGLCAPDSLDEAAVDGAVVVCLRGTYGRVEKSTEVARAGGVGMILVNPAESSLDADLHPVPTVHLQSTDLPAIEAYLDTDAPTAALLPGNQTDLPSAALPQVSGFSSRGPANANESDILKPDISAPGQSVLAAVAPPSNSDRDFDLYSGTSMAAPHIAGLGALLMAENPTWTPQMVQSAMMTTATSTRTAGDKASRDAFAQGAGQVTPASMFRPGLFVTSTSRQWYGLIADQGFDTGVKPVEAKAVNIPSMADHAVVQSTTFTRTVTTQGKGTWKVSASVPGFTTQVSKKSFSAGKAGVKRQLVITFTAKDGVELNRWAKGFVKLTGTTSARMPVALKPVALDAPAVVSGEGADSDVDVTVTSGTTGTIDLTTQGLAQADSVEDSVAVNDSAAYCVPVTEGSPLLRIDVDAADDLADLDLTVIPTNAECSAAVGDQVVSATGSADESVTIEAPDSPAVAVFVDGFASGPQGSPMDFRMDVYDLGTAAQGSLTATPDPLEVTAGDESTYSLAWTGLDADARYLGRVLYGDTGISTLLEVTTATP</sequence>
<evidence type="ECO:0000259" key="11">
    <source>
        <dbReference type="Pfam" id="PF17766"/>
    </source>
</evidence>
<evidence type="ECO:0000259" key="9">
    <source>
        <dbReference type="Pfam" id="PF02225"/>
    </source>
</evidence>
<comment type="caution">
    <text evidence="12">The sequence shown here is derived from an EMBL/GenBank/DDBJ whole genome shotgun (WGS) entry which is preliminary data.</text>
</comment>
<organism evidence="12 13">
    <name type="scientific">Nocardioides kribbensis</name>
    <dbReference type="NCBI Taxonomy" id="305517"/>
    <lineage>
        <taxon>Bacteria</taxon>
        <taxon>Bacillati</taxon>
        <taxon>Actinomycetota</taxon>
        <taxon>Actinomycetes</taxon>
        <taxon>Propionibacteriales</taxon>
        <taxon>Nocardioidaceae</taxon>
        <taxon>Nocardioides</taxon>
    </lineage>
</organism>
<feature type="active site" description="Charge relay system" evidence="5">
    <location>
        <position position="607"/>
    </location>
</feature>
<dbReference type="InterPro" id="IPR023828">
    <property type="entry name" value="Peptidase_S8_Ser-AS"/>
</dbReference>
<dbReference type="PRINTS" id="PR00723">
    <property type="entry name" value="SUBTILISIN"/>
</dbReference>
<evidence type="ECO:0000256" key="7">
    <source>
        <dbReference type="SAM" id="SignalP"/>
    </source>
</evidence>
<dbReference type="PANTHER" id="PTHR10795">
    <property type="entry name" value="PROPROTEIN CONVERTASE SUBTILISIN/KEXIN"/>
    <property type="match status" value="1"/>
</dbReference>
<reference evidence="12 13" key="1">
    <citation type="submission" date="2024-02" db="EMBL/GenBank/DDBJ databases">
        <title>Full genome sequence of Nocardioides kribbensis.</title>
        <authorList>
            <person name="Poletto B.L."/>
            <person name="Silva G."/>
            <person name="Galante D."/>
            <person name="Campos K.R."/>
            <person name="Santos M.B.N."/>
            <person name="Sacchi C.T."/>
        </authorList>
    </citation>
    <scope>NUCLEOTIDE SEQUENCE [LARGE SCALE GENOMIC DNA]</scope>
    <source>
        <strain evidence="12 13">O4R</strain>
    </source>
</reference>
<proteinExistence type="inferred from homology"/>
<dbReference type="Pfam" id="PF02225">
    <property type="entry name" value="PA"/>
    <property type="match status" value="1"/>
</dbReference>
<feature type="domain" description="Inhibitor I9" evidence="10">
    <location>
        <begin position="45"/>
        <end position="138"/>
    </location>
</feature>
<feature type="chain" id="PRO_5047182762" evidence="7">
    <location>
        <begin position="23"/>
        <end position="999"/>
    </location>
</feature>
<evidence type="ECO:0000256" key="1">
    <source>
        <dbReference type="ARBA" id="ARBA00011073"/>
    </source>
</evidence>
<dbReference type="InterPro" id="IPR041469">
    <property type="entry name" value="Subtilisin-like_FN3"/>
</dbReference>
<evidence type="ECO:0000313" key="13">
    <source>
        <dbReference type="Proteomes" id="UP001482520"/>
    </source>
</evidence>
<comment type="similarity">
    <text evidence="1 5">Belongs to the peptidase S8 family.</text>
</comment>
<dbReference type="Gene3D" id="3.50.30.30">
    <property type="match status" value="1"/>
</dbReference>
<evidence type="ECO:0000259" key="8">
    <source>
        <dbReference type="Pfam" id="PF00082"/>
    </source>
</evidence>
<dbReference type="PROSITE" id="PS51892">
    <property type="entry name" value="SUBTILASE"/>
    <property type="match status" value="1"/>
</dbReference>
<feature type="region of interest" description="Disordered" evidence="6">
    <location>
        <begin position="269"/>
        <end position="288"/>
    </location>
</feature>
<dbReference type="InterPro" id="IPR037045">
    <property type="entry name" value="S8pro/Inhibitor_I9_sf"/>
</dbReference>
<dbReference type="EMBL" id="JBEGDP010000017">
    <property type="protein sequence ID" value="MEQ7848482.1"/>
    <property type="molecule type" value="Genomic_DNA"/>
</dbReference>
<dbReference type="InterPro" id="IPR036852">
    <property type="entry name" value="Peptidase_S8/S53_dom_sf"/>
</dbReference>
<dbReference type="InterPro" id="IPR034197">
    <property type="entry name" value="Peptidases_S8_3"/>
</dbReference>
<name>A0ABV1P177_9ACTN</name>
<dbReference type="Pfam" id="PF00082">
    <property type="entry name" value="Peptidase_S8"/>
    <property type="match status" value="1"/>
</dbReference>
<feature type="domain" description="Peptidase S8/S53" evidence="8">
    <location>
        <begin position="174"/>
        <end position="658"/>
    </location>
</feature>
<dbReference type="InterPro" id="IPR003137">
    <property type="entry name" value="PA_domain"/>
</dbReference>
<evidence type="ECO:0000256" key="6">
    <source>
        <dbReference type="SAM" id="MobiDB-lite"/>
    </source>
</evidence>
<dbReference type="RefSeq" id="WP_349805079.1">
    <property type="nucleotide sequence ID" value="NZ_JBEGDP010000017.1"/>
</dbReference>
<dbReference type="CDD" id="cd04852">
    <property type="entry name" value="Peptidases_S8_3"/>
    <property type="match status" value="1"/>
</dbReference>
<dbReference type="Gene3D" id="3.40.50.200">
    <property type="entry name" value="Peptidase S8/S53 domain"/>
    <property type="match status" value="1"/>
</dbReference>
<keyword evidence="3 5" id="KW-0378">Hydrolase</keyword>
<evidence type="ECO:0000256" key="5">
    <source>
        <dbReference type="PROSITE-ProRule" id="PRU01240"/>
    </source>
</evidence>
<feature type="active site" description="Charge relay system" evidence="5">
    <location>
        <position position="280"/>
    </location>
</feature>
<accession>A0ABV1P177</accession>
<dbReference type="SUPFAM" id="SSF52743">
    <property type="entry name" value="Subtilisin-like"/>
    <property type="match status" value="1"/>
</dbReference>
<dbReference type="Pfam" id="PF17766">
    <property type="entry name" value="fn3_6"/>
    <property type="match status" value="1"/>
</dbReference>
<feature type="domain" description="Subtilisin-like protease fibronectin type-III" evidence="11">
    <location>
        <begin position="702"/>
        <end position="792"/>
    </location>
</feature>
<feature type="active site" description="Charge relay system" evidence="5">
    <location>
        <position position="183"/>
    </location>
</feature>
<dbReference type="CDD" id="cd02120">
    <property type="entry name" value="PA_subtilisin_like"/>
    <property type="match status" value="1"/>
</dbReference>